<dbReference type="CDD" id="cd01743">
    <property type="entry name" value="GATase1_Anthranilate_Synthase"/>
    <property type="match status" value="1"/>
</dbReference>
<gene>
    <name evidence="8" type="primary">pabA</name>
    <name evidence="8" type="ORF">HSEST_1526</name>
</gene>
<comment type="pathway">
    <text evidence="1">Amino-acid biosynthesis; L-tryptophan biosynthesis; L-tryptophan from chorismate: step 1/5.</text>
</comment>
<dbReference type="PANTHER" id="PTHR43418">
    <property type="entry name" value="MULTIFUNCTIONAL TRYPTOPHAN BIOSYNTHESIS PROTEIN-RELATED"/>
    <property type="match status" value="1"/>
</dbReference>
<dbReference type="InterPro" id="IPR029062">
    <property type="entry name" value="Class_I_gatase-like"/>
</dbReference>
<name>A0A897NU52_9EURY</name>
<dbReference type="InterPro" id="IPR006221">
    <property type="entry name" value="TrpG/PapA_dom"/>
</dbReference>
<comment type="catalytic activity">
    <reaction evidence="5">
        <text>chorismate + L-glutamine = anthranilate + pyruvate + L-glutamate + H(+)</text>
        <dbReference type="Rhea" id="RHEA:21732"/>
        <dbReference type="ChEBI" id="CHEBI:15361"/>
        <dbReference type="ChEBI" id="CHEBI:15378"/>
        <dbReference type="ChEBI" id="CHEBI:16567"/>
        <dbReference type="ChEBI" id="CHEBI:29748"/>
        <dbReference type="ChEBI" id="CHEBI:29985"/>
        <dbReference type="ChEBI" id="CHEBI:58359"/>
        <dbReference type="EC" id="4.1.3.27"/>
    </reaction>
</comment>
<dbReference type="SUPFAM" id="SSF52317">
    <property type="entry name" value="Class I glutamine amidotransferase-like"/>
    <property type="match status" value="1"/>
</dbReference>
<evidence type="ECO:0000256" key="1">
    <source>
        <dbReference type="ARBA" id="ARBA00004873"/>
    </source>
</evidence>
<evidence type="ECO:0000313" key="9">
    <source>
        <dbReference type="Proteomes" id="UP000663292"/>
    </source>
</evidence>
<dbReference type="Pfam" id="PF00117">
    <property type="entry name" value="GATase"/>
    <property type="match status" value="1"/>
</dbReference>
<keyword evidence="9" id="KW-1185">Reference proteome</keyword>
<feature type="compositionally biased region" description="Basic and acidic residues" evidence="6">
    <location>
        <begin position="45"/>
        <end position="75"/>
    </location>
</feature>
<dbReference type="PROSITE" id="PS51273">
    <property type="entry name" value="GATASE_TYPE_1"/>
    <property type="match status" value="1"/>
</dbReference>
<keyword evidence="3" id="KW-0057">Aromatic amino acid biosynthesis</keyword>
<evidence type="ECO:0000313" key="8">
    <source>
        <dbReference type="EMBL" id="QSG15055.1"/>
    </source>
</evidence>
<dbReference type="AlphaFoldDB" id="A0A897NU52"/>
<keyword evidence="3" id="KW-0822">Tryptophan biosynthesis</keyword>
<evidence type="ECO:0000256" key="4">
    <source>
        <dbReference type="ARBA" id="ARBA00022962"/>
    </source>
</evidence>
<evidence type="ECO:0000256" key="5">
    <source>
        <dbReference type="ARBA" id="ARBA00047683"/>
    </source>
</evidence>
<dbReference type="GO" id="GO:0000162">
    <property type="term" value="P:L-tryptophan biosynthetic process"/>
    <property type="evidence" value="ECO:0007669"/>
    <property type="project" value="UniProtKB-KW"/>
</dbReference>
<protein>
    <recommendedName>
        <fullName evidence="2">anthranilate synthase</fullName>
        <ecNumber evidence="2">4.1.3.27</ecNumber>
    </recommendedName>
</protein>
<evidence type="ECO:0000256" key="3">
    <source>
        <dbReference type="ARBA" id="ARBA00022822"/>
    </source>
</evidence>
<evidence type="ECO:0000256" key="6">
    <source>
        <dbReference type="SAM" id="MobiDB-lite"/>
    </source>
</evidence>
<dbReference type="PRINTS" id="PR00096">
    <property type="entry name" value="GATASE"/>
</dbReference>
<dbReference type="InterPro" id="IPR050472">
    <property type="entry name" value="Anth_synth/Amidotransfase"/>
</dbReference>
<dbReference type="GO" id="GO:0004049">
    <property type="term" value="F:anthranilate synthase activity"/>
    <property type="evidence" value="ECO:0007669"/>
    <property type="project" value="UniProtKB-EC"/>
</dbReference>
<dbReference type="Proteomes" id="UP000663292">
    <property type="component" value="Chromosome"/>
</dbReference>
<dbReference type="NCBIfam" id="TIGR00566">
    <property type="entry name" value="trpG_papA"/>
    <property type="match status" value="1"/>
</dbReference>
<dbReference type="Gene3D" id="3.40.50.880">
    <property type="match status" value="1"/>
</dbReference>
<organism evidence="8 9">
    <name type="scientific">Halapricum desulfuricans</name>
    <dbReference type="NCBI Taxonomy" id="2841257"/>
    <lineage>
        <taxon>Archaea</taxon>
        <taxon>Methanobacteriati</taxon>
        <taxon>Methanobacteriota</taxon>
        <taxon>Stenosarchaea group</taxon>
        <taxon>Halobacteria</taxon>
        <taxon>Halobacteriales</taxon>
        <taxon>Haloarculaceae</taxon>
        <taxon>Halapricum</taxon>
    </lineage>
</organism>
<dbReference type="EMBL" id="CP064791">
    <property type="protein sequence ID" value="QSG15055.1"/>
    <property type="molecule type" value="Genomic_DNA"/>
</dbReference>
<dbReference type="InterPro" id="IPR017926">
    <property type="entry name" value="GATASE"/>
</dbReference>
<sequence>MSGPSVLVIDNYDSFAYNLVQYVGEIVSEDDRRESSNKASGDEGPASREDERSESSDKVSGEGRPASREDERSESSDNESSAELRSADTSSGRSLREGGDGEVIVRRNDAIDIEGIRKLDPDAIVISPGPGTPEQAGVSMPIFEQLSIPTLGVCLGHQALCAAHGAPVSHAQDVVHGKPSTITHDGRGIFEGLPTAFEVGRYHSLAVERTALPGCLAETARTDDERSIVMAVRHESQPHVGVQFHPESILTDHGKQLLASFFREYA</sequence>
<dbReference type="EC" id="4.1.3.27" evidence="2"/>
<proteinExistence type="predicted"/>
<evidence type="ECO:0000256" key="2">
    <source>
        <dbReference type="ARBA" id="ARBA00012266"/>
    </source>
</evidence>
<feature type="region of interest" description="Disordered" evidence="6">
    <location>
        <begin position="26"/>
        <end position="100"/>
    </location>
</feature>
<accession>A0A897NU52</accession>
<keyword evidence="4" id="KW-0315">Glutamine amidotransferase</keyword>
<keyword evidence="3" id="KW-0028">Amino-acid biosynthesis</keyword>
<reference evidence="8 9" key="1">
    <citation type="submission" date="2020-11" db="EMBL/GenBank/DDBJ databases">
        <title>Carbohydrate-dependent, anaerobic sulfur respiration: A novel catabolism in halophilic archaea.</title>
        <authorList>
            <person name="Sorokin D.Y."/>
            <person name="Messina E."/>
            <person name="Smedile F."/>
            <person name="La Cono V."/>
            <person name="Hallsworth J.E."/>
            <person name="Yakimov M.M."/>
        </authorList>
    </citation>
    <scope>NUCLEOTIDE SEQUENCE [LARGE SCALE GENOMIC DNA]</scope>
    <source>
        <strain evidence="8 9">HSR-Est</strain>
    </source>
</reference>
<evidence type="ECO:0000259" key="7">
    <source>
        <dbReference type="Pfam" id="PF00117"/>
    </source>
</evidence>
<dbReference type="GO" id="GO:0005829">
    <property type="term" value="C:cytosol"/>
    <property type="evidence" value="ECO:0007669"/>
    <property type="project" value="TreeGrafter"/>
</dbReference>
<dbReference type="PANTHER" id="PTHR43418:SF4">
    <property type="entry name" value="MULTIFUNCTIONAL TRYPTOPHAN BIOSYNTHESIS PROTEIN"/>
    <property type="match status" value="1"/>
</dbReference>
<feature type="domain" description="Glutamine amidotransferase" evidence="7">
    <location>
        <begin position="101"/>
        <end position="263"/>
    </location>
</feature>